<sequence length="61" mass="6594">MARQIKVGDGITVKTTNGRFRHAIVTAVTSQNSLTVQIVKGTTFAVTRASLSITRSTQFVQ</sequence>
<gene>
    <name evidence="1" type="ORF">UFOVP655_39</name>
</gene>
<name>A0A6J5NLI9_9CAUD</name>
<reference evidence="1" key="1">
    <citation type="submission" date="2020-04" db="EMBL/GenBank/DDBJ databases">
        <authorList>
            <person name="Chiriac C."/>
            <person name="Salcher M."/>
            <person name="Ghai R."/>
            <person name="Kavagutti S V."/>
        </authorList>
    </citation>
    <scope>NUCLEOTIDE SEQUENCE</scope>
</reference>
<dbReference type="EMBL" id="LR796637">
    <property type="protein sequence ID" value="CAB4156174.1"/>
    <property type="molecule type" value="Genomic_DNA"/>
</dbReference>
<protein>
    <submittedName>
        <fullName evidence="1">Uncharacterized protein</fullName>
    </submittedName>
</protein>
<evidence type="ECO:0000313" key="1">
    <source>
        <dbReference type="EMBL" id="CAB4156174.1"/>
    </source>
</evidence>
<accession>A0A6J5NLI9</accession>
<organism evidence="1">
    <name type="scientific">uncultured Caudovirales phage</name>
    <dbReference type="NCBI Taxonomy" id="2100421"/>
    <lineage>
        <taxon>Viruses</taxon>
        <taxon>Duplodnaviria</taxon>
        <taxon>Heunggongvirae</taxon>
        <taxon>Uroviricota</taxon>
        <taxon>Caudoviricetes</taxon>
        <taxon>Peduoviridae</taxon>
        <taxon>Maltschvirus</taxon>
        <taxon>Maltschvirus maltsch</taxon>
    </lineage>
</organism>
<proteinExistence type="predicted"/>
<dbReference type="Gene3D" id="2.30.30.140">
    <property type="match status" value="1"/>
</dbReference>